<dbReference type="NCBIfam" id="NF001454">
    <property type="entry name" value="PRK00315.1"/>
    <property type="match status" value="1"/>
</dbReference>
<name>A0ABT4X8F8_9BACI</name>
<dbReference type="PANTHER" id="PTHR30042:SF2">
    <property type="entry name" value="POTASSIUM-TRANSPORTING ATPASE KDPC SUBUNIT"/>
    <property type="match status" value="1"/>
</dbReference>
<proteinExistence type="inferred from homology"/>
<keyword evidence="1 11" id="KW-0813">Transport</keyword>
<dbReference type="PIRSF" id="PIRSF001296">
    <property type="entry name" value="K_ATPase_KdpC"/>
    <property type="match status" value="1"/>
</dbReference>
<keyword evidence="6 11" id="KW-0067">ATP-binding</keyword>
<evidence type="ECO:0000256" key="10">
    <source>
        <dbReference type="ARBA" id="ARBA00023136"/>
    </source>
</evidence>
<dbReference type="InterPro" id="IPR003820">
    <property type="entry name" value="KdpC"/>
</dbReference>
<accession>A0ABT4X8F8</accession>
<evidence type="ECO:0000313" key="13">
    <source>
        <dbReference type="EMBL" id="MDA7027711.1"/>
    </source>
</evidence>
<comment type="similarity">
    <text evidence="11">Belongs to the KdpC family.</text>
</comment>
<feature type="region of interest" description="Disordered" evidence="12">
    <location>
        <begin position="71"/>
        <end position="90"/>
    </location>
</feature>
<evidence type="ECO:0000256" key="11">
    <source>
        <dbReference type="HAMAP-Rule" id="MF_00276"/>
    </source>
</evidence>
<comment type="function">
    <text evidence="11">Part of the high-affinity ATP-driven potassium transport (or Kdp) system, which catalyzes the hydrolysis of ATP coupled with the electrogenic transport of potassium into the cytoplasm. This subunit acts as a catalytic chaperone that increases the ATP-binding affinity of the ATP-hydrolyzing subunit KdpB by the formation of a transient KdpB/KdpC/ATP ternary complex.</text>
</comment>
<evidence type="ECO:0000256" key="3">
    <source>
        <dbReference type="ARBA" id="ARBA00022538"/>
    </source>
</evidence>
<keyword evidence="10 11" id="KW-0472">Membrane</keyword>
<sequence length="187" mass="20440">MKELGTIIRVSLLLMIVCGLAYPLALTGISQAVMPDHSNGSLVYNKKGEVIGSKLIGQSFTEPRFFHGRESSINYDASGSGSPNEAPSNPNLLKRVETAMQKWEKDNPGVSAKQLPDDVLTNSASGLDPDITLDSALVQIQRISRLTGITQKELKQLVDQHTEKASLFNEARVNVLLLNIDLQEKLK</sequence>
<evidence type="ECO:0000256" key="12">
    <source>
        <dbReference type="SAM" id="MobiDB-lite"/>
    </source>
</evidence>
<evidence type="ECO:0000256" key="6">
    <source>
        <dbReference type="ARBA" id="ARBA00022840"/>
    </source>
</evidence>
<keyword evidence="2 11" id="KW-1003">Cell membrane</keyword>
<evidence type="ECO:0000256" key="5">
    <source>
        <dbReference type="ARBA" id="ARBA00022741"/>
    </source>
</evidence>
<evidence type="ECO:0000256" key="9">
    <source>
        <dbReference type="ARBA" id="ARBA00023065"/>
    </source>
</evidence>
<evidence type="ECO:0000256" key="1">
    <source>
        <dbReference type="ARBA" id="ARBA00022448"/>
    </source>
</evidence>
<keyword evidence="7 11" id="KW-0630">Potassium</keyword>
<keyword evidence="3 11" id="KW-0633">Potassium transport</keyword>
<keyword evidence="4 11" id="KW-0812">Transmembrane</keyword>
<dbReference type="EMBL" id="JAQKAB010000009">
    <property type="protein sequence ID" value="MDA7027711.1"/>
    <property type="molecule type" value="Genomic_DNA"/>
</dbReference>
<evidence type="ECO:0000256" key="2">
    <source>
        <dbReference type="ARBA" id="ARBA00022475"/>
    </source>
</evidence>
<evidence type="ECO:0000256" key="7">
    <source>
        <dbReference type="ARBA" id="ARBA00022958"/>
    </source>
</evidence>
<evidence type="ECO:0000313" key="14">
    <source>
        <dbReference type="Proteomes" id="UP001211894"/>
    </source>
</evidence>
<keyword evidence="5 11" id="KW-0547">Nucleotide-binding</keyword>
<dbReference type="RefSeq" id="WP_271341531.1">
    <property type="nucleotide sequence ID" value="NZ_JAQKAB010000009.1"/>
</dbReference>
<comment type="subunit">
    <text evidence="11">The system is composed of three essential subunits: KdpA, KdpB and KdpC.</text>
</comment>
<dbReference type="Proteomes" id="UP001211894">
    <property type="component" value="Unassembled WGS sequence"/>
</dbReference>
<keyword evidence="8 11" id="KW-1133">Transmembrane helix</keyword>
<comment type="subcellular location">
    <subcellularLocation>
        <location evidence="11">Cell membrane</location>
        <topology evidence="11">Single-pass membrane protein</topology>
    </subcellularLocation>
</comment>
<keyword evidence="14" id="KW-1185">Reference proteome</keyword>
<evidence type="ECO:0000256" key="4">
    <source>
        <dbReference type="ARBA" id="ARBA00022692"/>
    </source>
</evidence>
<protein>
    <recommendedName>
        <fullName evidence="11">Potassium-transporting ATPase KdpC subunit</fullName>
    </recommendedName>
    <alternativeName>
        <fullName evidence="11">ATP phosphohydrolase [potassium-transporting] C chain</fullName>
    </alternativeName>
    <alternativeName>
        <fullName evidence="11">Potassium-binding and translocating subunit C</fullName>
    </alternativeName>
    <alternativeName>
        <fullName evidence="11">Potassium-translocating ATPase C chain</fullName>
    </alternativeName>
</protein>
<dbReference type="HAMAP" id="MF_00276">
    <property type="entry name" value="KdpC"/>
    <property type="match status" value="1"/>
</dbReference>
<dbReference type="PANTHER" id="PTHR30042">
    <property type="entry name" value="POTASSIUM-TRANSPORTING ATPASE C CHAIN"/>
    <property type="match status" value="1"/>
</dbReference>
<gene>
    <name evidence="11 13" type="primary">kdpC</name>
    <name evidence="13" type="ORF">PJ311_14080</name>
</gene>
<comment type="caution">
    <text evidence="13">The sequence shown here is derived from an EMBL/GenBank/DDBJ whole genome shotgun (WGS) entry which is preliminary data.</text>
</comment>
<organism evidence="13 14">
    <name type="scientific">Bacillus changyiensis</name>
    <dbReference type="NCBI Taxonomy" id="3004103"/>
    <lineage>
        <taxon>Bacteria</taxon>
        <taxon>Bacillati</taxon>
        <taxon>Bacillota</taxon>
        <taxon>Bacilli</taxon>
        <taxon>Bacillales</taxon>
        <taxon>Bacillaceae</taxon>
        <taxon>Bacillus</taxon>
    </lineage>
</organism>
<feature type="transmembrane region" description="Helical" evidence="11">
    <location>
        <begin position="12"/>
        <end position="34"/>
    </location>
</feature>
<reference evidence="13 14" key="1">
    <citation type="submission" date="2023-01" db="EMBL/GenBank/DDBJ databases">
        <title>Bacillus changyiensis sp. nov., isolated from a coastal deposit.</title>
        <authorList>
            <person name="Xiao G."/>
            <person name="Lai Q."/>
            <person name="Hu Z."/>
            <person name="Shao Z."/>
        </authorList>
    </citation>
    <scope>NUCLEOTIDE SEQUENCE [LARGE SCALE GENOMIC DNA]</scope>
    <source>
        <strain evidence="13 14">CLL-7-23</strain>
    </source>
</reference>
<dbReference type="Pfam" id="PF02669">
    <property type="entry name" value="KdpC"/>
    <property type="match status" value="1"/>
</dbReference>
<evidence type="ECO:0000256" key="8">
    <source>
        <dbReference type="ARBA" id="ARBA00022989"/>
    </source>
</evidence>
<dbReference type="NCBIfam" id="TIGR00681">
    <property type="entry name" value="kdpC"/>
    <property type="match status" value="1"/>
</dbReference>
<keyword evidence="9 11" id="KW-0406">Ion transport</keyword>